<keyword evidence="11" id="KW-0966">Cell projection</keyword>
<evidence type="ECO:0000256" key="12">
    <source>
        <dbReference type="ARBA" id="ARBA00043944"/>
    </source>
</evidence>
<dbReference type="AlphaFoldDB" id="E2BV71"/>
<dbReference type="InParanoid" id="E2BV71"/>
<dbReference type="Pfam" id="PF20492">
    <property type="entry name" value="ERM_helical"/>
    <property type="match status" value="1"/>
</dbReference>
<dbReference type="PROSITE" id="PS00661">
    <property type="entry name" value="FERM_2"/>
    <property type="match status" value="1"/>
</dbReference>
<dbReference type="OMA" id="PGMLANE"/>
<comment type="subcellular location">
    <subcellularLocation>
        <location evidence="4">Cell junction</location>
        <location evidence="4">Adherens junction</location>
    </subcellularLocation>
    <subcellularLocation>
        <location evidence="2">Cell membrane</location>
        <topology evidence="2">Peripheral membrane protein</topology>
    </subcellularLocation>
    <subcellularLocation>
        <location evidence="1">Cell projection</location>
        <location evidence="1">Microvillus</location>
    </subcellularLocation>
    <subcellularLocation>
        <location evidence="12">Cell projection</location>
        <location evidence="12">Rhabdomere</location>
    </subcellularLocation>
    <subcellularLocation>
        <location evidence="3">Cytoplasm</location>
        <location evidence="3">Cytoskeleton</location>
    </subcellularLocation>
</comment>
<reference evidence="16 17" key="1">
    <citation type="journal article" date="2010" name="Science">
        <title>Genomic comparison of the ants Camponotus floridanus and Harpegnathos saltator.</title>
        <authorList>
            <person name="Bonasio R."/>
            <person name="Zhang G."/>
            <person name="Ye C."/>
            <person name="Mutti N.S."/>
            <person name="Fang X."/>
            <person name="Qin N."/>
            <person name="Donahue G."/>
            <person name="Yang P."/>
            <person name="Li Q."/>
            <person name="Li C."/>
            <person name="Zhang P."/>
            <person name="Huang Z."/>
            <person name="Berger S.L."/>
            <person name="Reinberg D."/>
            <person name="Wang J."/>
            <person name="Liebig J."/>
        </authorList>
    </citation>
    <scope>NUCLEOTIDE SEQUENCE [LARGE SCALE GENOMIC DNA]</scope>
    <source>
        <strain evidence="16 17">R22 G/1</strain>
    </source>
</reference>
<dbReference type="GO" id="GO:0005902">
    <property type="term" value="C:microvillus"/>
    <property type="evidence" value="ECO:0007669"/>
    <property type="project" value="UniProtKB-SubCell"/>
</dbReference>
<dbReference type="FunFam" id="2.30.29.30:FF:000003">
    <property type="entry name" value="Radixin isoform 1"/>
    <property type="match status" value="1"/>
</dbReference>
<dbReference type="EMBL" id="GL450824">
    <property type="protein sequence ID" value="EFN80363.1"/>
    <property type="molecule type" value="Genomic_DNA"/>
</dbReference>
<dbReference type="InterPro" id="IPR011993">
    <property type="entry name" value="PH-like_dom_sf"/>
</dbReference>
<dbReference type="Pfam" id="PF00373">
    <property type="entry name" value="FERM_M"/>
    <property type="match status" value="1"/>
</dbReference>
<dbReference type="PROSITE" id="PS50057">
    <property type="entry name" value="FERM_3"/>
    <property type="match status" value="1"/>
</dbReference>
<feature type="region of interest" description="Disordered" evidence="14">
    <location>
        <begin position="316"/>
        <end position="336"/>
    </location>
</feature>
<dbReference type="Gene3D" id="3.10.20.90">
    <property type="entry name" value="Phosphatidylinositol 3-kinase Catalytic Subunit, Chain A, domain 1"/>
    <property type="match status" value="1"/>
</dbReference>
<keyword evidence="10" id="KW-0206">Cytoskeleton</keyword>
<evidence type="ECO:0000256" key="5">
    <source>
        <dbReference type="ARBA" id="ARBA00022025"/>
    </source>
</evidence>
<keyword evidence="9" id="KW-0009">Actin-binding</keyword>
<dbReference type="InterPro" id="IPR041789">
    <property type="entry name" value="ERM_FERM_C"/>
</dbReference>
<dbReference type="Pfam" id="PF00769">
    <property type="entry name" value="ERM_C"/>
    <property type="match status" value="1"/>
</dbReference>
<dbReference type="GO" id="GO:0005912">
    <property type="term" value="C:adherens junction"/>
    <property type="evidence" value="ECO:0007669"/>
    <property type="project" value="UniProtKB-SubCell"/>
</dbReference>
<dbReference type="InterPro" id="IPR046810">
    <property type="entry name" value="ERM_helical"/>
</dbReference>
<dbReference type="GO" id="GO:0030182">
    <property type="term" value="P:neuron differentiation"/>
    <property type="evidence" value="ECO:0007669"/>
    <property type="project" value="UniProtKB-ARBA"/>
</dbReference>
<dbReference type="InterPro" id="IPR029071">
    <property type="entry name" value="Ubiquitin-like_domsf"/>
</dbReference>
<dbReference type="FunCoup" id="E2BV71">
    <property type="interactions" value="300"/>
</dbReference>
<dbReference type="InterPro" id="IPR018980">
    <property type="entry name" value="FERM_PH-like_C"/>
</dbReference>
<accession>E2BV71</accession>
<dbReference type="InterPro" id="IPR019749">
    <property type="entry name" value="Band_41_domain"/>
</dbReference>
<name>E2BV71_HARSA</name>
<dbReference type="FunFam" id="3.10.20.90:FF:000013">
    <property type="entry name" value="radixin isoform X1"/>
    <property type="match status" value="1"/>
</dbReference>
<dbReference type="SMART" id="SM01196">
    <property type="entry name" value="FERM_C"/>
    <property type="match status" value="1"/>
</dbReference>
<evidence type="ECO:0000256" key="9">
    <source>
        <dbReference type="ARBA" id="ARBA00023203"/>
    </source>
</evidence>
<dbReference type="PROSITE" id="PS00660">
    <property type="entry name" value="FERM_1"/>
    <property type="match status" value="1"/>
</dbReference>
<feature type="domain" description="FERM" evidence="15">
    <location>
        <begin position="17"/>
        <end position="307"/>
    </location>
</feature>
<dbReference type="Gene3D" id="1.20.80.10">
    <property type="match status" value="1"/>
</dbReference>
<dbReference type="Proteomes" id="UP000008237">
    <property type="component" value="Unassembled WGS sequence"/>
</dbReference>
<dbReference type="InterPro" id="IPR018979">
    <property type="entry name" value="FERM_N"/>
</dbReference>
<dbReference type="FunFam" id="1.20.80.10:FF:000002">
    <property type="entry name" value="radixin isoform X1"/>
    <property type="match status" value="1"/>
</dbReference>
<feature type="compositionally biased region" description="Basic and acidic residues" evidence="14">
    <location>
        <begin position="320"/>
        <end position="336"/>
    </location>
</feature>
<evidence type="ECO:0000256" key="14">
    <source>
        <dbReference type="SAM" id="MobiDB-lite"/>
    </source>
</evidence>
<evidence type="ECO:0000256" key="6">
    <source>
        <dbReference type="ARBA" id="ARBA00022475"/>
    </source>
</evidence>
<keyword evidence="10" id="KW-0963">Cytoplasm</keyword>
<dbReference type="InterPro" id="IPR035963">
    <property type="entry name" value="FERM_2"/>
</dbReference>
<dbReference type="Pfam" id="PF09379">
    <property type="entry name" value="FERM_N"/>
    <property type="match status" value="1"/>
</dbReference>
<dbReference type="SUPFAM" id="SSF48678">
    <property type="entry name" value="Moesin tail domain"/>
    <property type="match status" value="1"/>
</dbReference>
<dbReference type="GO" id="GO:0016028">
    <property type="term" value="C:rhabdomere"/>
    <property type="evidence" value="ECO:0007669"/>
    <property type="project" value="UniProtKB-SubCell"/>
</dbReference>
<evidence type="ECO:0000256" key="13">
    <source>
        <dbReference type="PIRSR" id="PIRSR002305-1"/>
    </source>
</evidence>
<dbReference type="Pfam" id="PF09380">
    <property type="entry name" value="FERM_C"/>
    <property type="match status" value="1"/>
</dbReference>
<evidence type="ECO:0000256" key="10">
    <source>
        <dbReference type="ARBA" id="ARBA00023212"/>
    </source>
</evidence>
<evidence type="ECO:0000256" key="7">
    <source>
        <dbReference type="ARBA" id="ARBA00022949"/>
    </source>
</evidence>
<protein>
    <recommendedName>
        <fullName evidence="5">Moesin/ezrin/radixin homolog 1</fullName>
    </recommendedName>
</protein>
<gene>
    <name evidence="16" type="ORF">EAI_14709</name>
</gene>
<evidence type="ECO:0000256" key="2">
    <source>
        <dbReference type="ARBA" id="ARBA00004202"/>
    </source>
</evidence>
<dbReference type="InterPro" id="IPR019747">
    <property type="entry name" value="FERM_CS"/>
</dbReference>
<evidence type="ECO:0000256" key="11">
    <source>
        <dbReference type="ARBA" id="ARBA00023273"/>
    </source>
</evidence>
<dbReference type="Gene3D" id="6.10.360.10">
    <property type="match status" value="1"/>
</dbReference>
<evidence type="ECO:0000256" key="3">
    <source>
        <dbReference type="ARBA" id="ARBA00004245"/>
    </source>
</evidence>
<dbReference type="InterPro" id="IPR000299">
    <property type="entry name" value="FERM_domain"/>
</dbReference>
<feature type="binding site" evidence="13">
    <location>
        <position position="290"/>
    </location>
    <ligand>
        <name>a 1,2-diacyl-sn-glycero-3-phospho-(1D-myo-inositol)</name>
        <dbReference type="ChEBI" id="CHEBI:57880"/>
    </ligand>
</feature>
<evidence type="ECO:0000256" key="1">
    <source>
        <dbReference type="ARBA" id="ARBA00004105"/>
    </source>
</evidence>
<dbReference type="InterPro" id="IPR011259">
    <property type="entry name" value="ERM_C_dom"/>
</dbReference>
<evidence type="ECO:0000313" key="17">
    <source>
        <dbReference type="Proteomes" id="UP000008237"/>
    </source>
</evidence>
<dbReference type="PRINTS" id="PR00661">
    <property type="entry name" value="ERMFAMILY"/>
</dbReference>
<dbReference type="CDD" id="cd13194">
    <property type="entry name" value="FERM_C_ERM"/>
    <property type="match status" value="1"/>
</dbReference>
<dbReference type="InterPro" id="IPR008954">
    <property type="entry name" value="Moesin_tail_sf"/>
</dbReference>
<evidence type="ECO:0000313" key="16">
    <source>
        <dbReference type="EMBL" id="EFN80363.1"/>
    </source>
</evidence>
<dbReference type="Gene3D" id="2.30.29.30">
    <property type="entry name" value="Pleckstrin-homology domain (PH domain)/Phosphotyrosine-binding domain (PTB)"/>
    <property type="match status" value="1"/>
</dbReference>
<dbReference type="SUPFAM" id="SSF54236">
    <property type="entry name" value="Ubiquitin-like"/>
    <property type="match status" value="1"/>
</dbReference>
<dbReference type="PANTHER" id="PTHR23281">
    <property type="entry name" value="MERLIN/MOESIN/EZRIN/RADIXIN"/>
    <property type="match status" value="1"/>
</dbReference>
<dbReference type="Gene3D" id="1.20.5.450">
    <property type="match status" value="1"/>
</dbReference>
<dbReference type="PIRSF" id="PIRSF002305">
    <property type="entry name" value="ERM"/>
    <property type="match status" value="1"/>
</dbReference>
<organism evidence="17">
    <name type="scientific">Harpegnathos saltator</name>
    <name type="common">Jerdon's jumping ant</name>
    <dbReference type="NCBI Taxonomy" id="610380"/>
    <lineage>
        <taxon>Eukaryota</taxon>
        <taxon>Metazoa</taxon>
        <taxon>Ecdysozoa</taxon>
        <taxon>Arthropoda</taxon>
        <taxon>Hexapoda</taxon>
        <taxon>Insecta</taxon>
        <taxon>Pterygota</taxon>
        <taxon>Neoptera</taxon>
        <taxon>Endopterygota</taxon>
        <taxon>Hymenoptera</taxon>
        <taxon>Apocrita</taxon>
        <taxon>Aculeata</taxon>
        <taxon>Formicoidea</taxon>
        <taxon>Formicidae</taxon>
        <taxon>Ponerinae</taxon>
        <taxon>Ponerini</taxon>
        <taxon>Harpegnathos</taxon>
    </lineage>
</organism>
<keyword evidence="8" id="KW-0472">Membrane</keyword>
<dbReference type="InterPro" id="IPR000798">
    <property type="entry name" value="Ez/rad/moesin-like"/>
</dbReference>
<dbReference type="InterPro" id="IPR011174">
    <property type="entry name" value="ERM"/>
</dbReference>
<dbReference type="SUPFAM" id="SSF50729">
    <property type="entry name" value="PH domain-like"/>
    <property type="match status" value="1"/>
</dbReference>
<dbReference type="OrthoDB" id="6018897at2759"/>
<keyword evidence="17" id="KW-1185">Reference proteome</keyword>
<dbReference type="CDD" id="cd14473">
    <property type="entry name" value="FERM_B-lobe"/>
    <property type="match status" value="1"/>
</dbReference>
<evidence type="ECO:0000256" key="4">
    <source>
        <dbReference type="ARBA" id="ARBA00004536"/>
    </source>
</evidence>
<evidence type="ECO:0000256" key="8">
    <source>
        <dbReference type="ARBA" id="ARBA00023136"/>
    </source>
</evidence>
<keyword evidence="6" id="KW-1003">Cell membrane</keyword>
<feature type="binding site" evidence="13">
    <location>
        <begin position="72"/>
        <end position="75"/>
    </location>
    <ligand>
        <name>a 1,2-diacyl-sn-glycero-3-phospho-(1D-myo-inositol)</name>
        <dbReference type="ChEBI" id="CHEBI:57880"/>
    </ligand>
</feature>
<dbReference type="SMART" id="SM00295">
    <property type="entry name" value="B41"/>
    <property type="match status" value="1"/>
</dbReference>
<evidence type="ECO:0000259" key="15">
    <source>
        <dbReference type="PROSITE" id="PS50057"/>
    </source>
</evidence>
<keyword evidence="7" id="KW-0965">Cell junction</keyword>
<dbReference type="InterPro" id="IPR019748">
    <property type="entry name" value="FERM_central"/>
</dbReference>
<dbReference type="GO" id="GO:0009887">
    <property type="term" value="P:animal organ morphogenesis"/>
    <property type="evidence" value="ECO:0007669"/>
    <property type="project" value="UniProtKB-ARBA"/>
</dbReference>
<dbReference type="GO" id="GO:0016324">
    <property type="term" value="C:apical plasma membrane"/>
    <property type="evidence" value="ECO:0007669"/>
    <property type="project" value="UniProtKB-ARBA"/>
</dbReference>
<proteinExistence type="predicted"/>
<dbReference type="GO" id="GO:0005856">
    <property type="term" value="C:cytoskeleton"/>
    <property type="evidence" value="ECO:0007669"/>
    <property type="project" value="UniProtKB-SubCell"/>
</dbReference>
<dbReference type="GO" id="GO:0003779">
    <property type="term" value="F:actin binding"/>
    <property type="evidence" value="ECO:0007669"/>
    <property type="project" value="UniProtKB-KW"/>
</dbReference>
<dbReference type="SUPFAM" id="SSF47031">
    <property type="entry name" value="Second domain of FERM"/>
    <property type="match status" value="1"/>
</dbReference>
<sequence>MKSKMSPFRRKKSGKSFPVKVCTLDAELEFNLEWRSTGRDLFDLVCRTIGLRETWYFGLQYEDAKGFISWLKLDKKVQDQGISQQPTTPFMFLAKFYPEDVSEELVQEVTQHLFFLQVKQAILSMDIYCPPEASVLLASYAVQAKYGDYDEVSYRPGMLASEDLLPQRVIDQYQMTPEMWEDRIKIWYADHRGMSRDEAEMEYLKIAQDLDMYGVNYFPISNKKETDLWLGVTALGLNIYEKENKLAPKTTFTWSEIRHISFDDKKFVIKPVEKTSPNFVFFSQKVRMNKLILDLCIGNHDLFMRRRKPDSMEVQQMKAQAKEEKQRQRRSEETADLLAEKSRVAEEEAMLLSQKASEAEQEITRIRLNNMKTEEEKVHLERKTREAELLTERLVQESERRAAEAEKLKDELLRARIAEKEAKEKLLEFLSRNAYSATIPPVSNLFPSTQVLPSDLQADLQNIQLDAEPLPDLRSYDLIAEGDVDQLSLEIEKERVDYWEKSKHLQEQLRELRSEIEVMKVGEKQCELDQLHEEQVRLGENKYSTLKKVKSGSTKARVAFFEEL</sequence>
<dbReference type="InterPro" id="IPR014352">
    <property type="entry name" value="FERM/acyl-CoA-bd_prot_sf"/>
</dbReference>
<dbReference type="STRING" id="610380.E2BV71"/>
<dbReference type="PRINTS" id="PR00935">
    <property type="entry name" value="BAND41"/>
</dbReference>